<dbReference type="OrthoDB" id="9789113at2"/>
<evidence type="ECO:0000256" key="1">
    <source>
        <dbReference type="SAM" id="Phobius"/>
    </source>
</evidence>
<feature type="transmembrane region" description="Helical" evidence="1">
    <location>
        <begin position="108"/>
        <end position="129"/>
    </location>
</feature>
<keyword evidence="1" id="KW-1133">Transmembrane helix</keyword>
<name>A0A1T5EZA6_9SPHI</name>
<sequence>MIDQLISLDQEIFLAINQGLSNAFFDWLMPILRNPYTWAPLYLFIIIFCIKNYKKKGVLVVFLVLITFGIADALSSSVIKKSVQRVRPCNDVEFKEEVNVRVRCGSGYSFTSSHATNHFAIAMVLIMVFYSRWKPILGLGLLWAAAVSFAQVYVGVHYPLDIICGAILGCLIGCFTGLIFRFANPNPLPANPTL</sequence>
<dbReference type="Pfam" id="PF01569">
    <property type="entry name" value="PAP2"/>
    <property type="match status" value="1"/>
</dbReference>
<reference evidence="3 4" key="1">
    <citation type="submission" date="2017-02" db="EMBL/GenBank/DDBJ databases">
        <authorList>
            <person name="Peterson S.W."/>
        </authorList>
    </citation>
    <scope>NUCLEOTIDE SEQUENCE [LARGE SCALE GENOMIC DNA]</scope>
    <source>
        <strain evidence="3 4">DSM 22899</strain>
    </source>
</reference>
<dbReference type="STRING" id="623280.SAMN05660226_03671"/>
<dbReference type="EMBL" id="FUYS01000012">
    <property type="protein sequence ID" value="SKB89282.1"/>
    <property type="molecule type" value="Genomic_DNA"/>
</dbReference>
<dbReference type="PANTHER" id="PTHR14969">
    <property type="entry name" value="SPHINGOSINE-1-PHOSPHATE PHOSPHOHYDROLASE"/>
    <property type="match status" value="1"/>
</dbReference>
<protein>
    <submittedName>
        <fullName evidence="3">Undecaprenyl-diphosphatase</fullName>
    </submittedName>
</protein>
<accession>A0A1T5EZA6</accession>
<evidence type="ECO:0000313" key="4">
    <source>
        <dbReference type="Proteomes" id="UP000190541"/>
    </source>
</evidence>
<evidence type="ECO:0000313" key="3">
    <source>
        <dbReference type="EMBL" id="SKB89282.1"/>
    </source>
</evidence>
<feature type="transmembrane region" description="Helical" evidence="1">
    <location>
        <begin position="160"/>
        <end position="180"/>
    </location>
</feature>
<keyword evidence="1" id="KW-0812">Transmembrane</keyword>
<dbReference type="CDD" id="cd03395">
    <property type="entry name" value="PAP2_like_4"/>
    <property type="match status" value="1"/>
</dbReference>
<keyword evidence="1" id="KW-0472">Membrane</keyword>
<feature type="transmembrane region" description="Helical" evidence="1">
    <location>
        <begin position="31"/>
        <end position="50"/>
    </location>
</feature>
<feature type="domain" description="Phosphatidic acid phosphatase type 2/haloperoxidase" evidence="2">
    <location>
        <begin position="60"/>
        <end position="177"/>
    </location>
</feature>
<feature type="transmembrane region" description="Helical" evidence="1">
    <location>
        <begin position="136"/>
        <end position="154"/>
    </location>
</feature>
<dbReference type="InterPro" id="IPR036938">
    <property type="entry name" value="PAP2/HPO_sf"/>
</dbReference>
<dbReference type="PANTHER" id="PTHR14969:SF13">
    <property type="entry name" value="AT30094P"/>
    <property type="match status" value="1"/>
</dbReference>
<dbReference type="Gene3D" id="1.20.144.10">
    <property type="entry name" value="Phosphatidic acid phosphatase type 2/haloperoxidase"/>
    <property type="match status" value="1"/>
</dbReference>
<dbReference type="AlphaFoldDB" id="A0A1T5EZA6"/>
<dbReference type="SMART" id="SM00014">
    <property type="entry name" value="acidPPc"/>
    <property type="match status" value="1"/>
</dbReference>
<organism evidence="3 4">
    <name type="scientific">Parapedobacter luteus</name>
    <dbReference type="NCBI Taxonomy" id="623280"/>
    <lineage>
        <taxon>Bacteria</taxon>
        <taxon>Pseudomonadati</taxon>
        <taxon>Bacteroidota</taxon>
        <taxon>Sphingobacteriia</taxon>
        <taxon>Sphingobacteriales</taxon>
        <taxon>Sphingobacteriaceae</taxon>
        <taxon>Parapedobacter</taxon>
    </lineage>
</organism>
<feature type="transmembrane region" description="Helical" evidence="1">
    <location>
        <begin position="57"/>
        <end position="79"/>
    </location>
</feature>
<proteinExistence type="predicted"/>
<dbReference type="SUPFAM" id="SSF48317">
    <property type="entry name" value="Acid phosphatase/Vanadium-dependent haloperoxidase"/>
    <property type="match status" value="1"/>
</dbReference>
<keyword evidence="4" id="KW-1185">Reference proteome</keyword>
<dbReference type="RefSeq" id="WP_079718301.1">
    <property type="nucleotide sequence ID" value="NZ_FUYS01000012.1"/>
</dbReference>
<evidence type="ECO:0000259" key="2">
    <source>
        <dbReference type="SMART" id="SM00014"/>
    </source>
</evidence>
<gene>
    <name evidence="3" type="ORF">SAMN05660226_03671</name>
</gene>
<dbReference type="Proteomes" id="UP000190541">
    <property type="component" value="Unassembled WGS sequence"/>
</dbReference>
<dbReference type="InterPro" id="IPR000326">
    <property type="entry name" value="PAP2/HPO"/>
</dbReference>